<dbReference type="Pfam" id="PF07715">
    <property type="entry name" value="Plug"/>
    <property type="match status" value="1"/>
</dbReference>
<reference evidence="10 11" key="1">
    <citation type="submission" date="2017-04" db="EMBL/GenBank/DDBJ databases">
        <authorList>
            <person name="Afonso C.L."/>
            <person name="Miller P.J."/>
            <person name="Scott M.A."/>
            <person name="Spackman E."/>
            <person name="Goraichik I."/>
            <person name="Dimitrov K.M."/>
            <person name="Suarez D.L."/>
            <person name="Swayne D.E."/>
        </authorList>
    </citation>
    <scope>NUCLEOTIDE SEQUENCE [LARGE SCALE GENOMIC DNA]</scope>
    <source>
        <strain evidence="10 11">DSM 19625</strain>
    </source>
</reference>
<evidence type="ECO:0000256" key="7">
    <source>
        <dbReference type="PROSITE-ProRule" id="PRU01360"/>
    </source>
</evidence>
<evidence type="ECO:0000256" key="2">
    <source>
        <dbReference type="ARBA" id="ARBA00022448"/>
    </source>
</evidence>
<dbReference type="NCBIfam" id="TIGR04057">
    <property type="entry name" value="SusC_RagA_signa"/>
    <property type="match status" value="1"/>
</dbReference>
<keyword evidence="6 7" id="KW-0998">Cell outer membrane</keyword>
<evidence type="ECO:0000313" key="11">
    <source>
        <dbReference type="Proteomes" id="UP000192678"/>
    </source>
</evidence>
<keyword evidence="11" id="KW-1185">Reference proteome</keyword>
<dbReference type="Gene3D" id="2.40.170.20">
    <property type="entry name" value="TonB-dependent receptor, beta-barrel domain"/>
    <property type="match status" value="1"/>
</dbReference>
<dbReference type="Gene3D" id="2.170.130.10">
    <property type="entry name" value="TonB-dependent receptor, plug domain"/>
    <property type="match status" value="1"/>
</dbReference>
<evidence type="ECO:0000256" key="4">
    <source>
        <dbReference type="ARBA" id="ARBA00022692"/>
    </source>
</evidence>
<evidence type="ECO:0000256" key="1">
    <source>
        <dbReference type="ARBA" id="ARBA00004571"/>
    </source>
</evidence>
<keyword evidence="3 7" id="KW-1134">Transmembrane beta strand</keyword>
<dbReference type="SUPFAM" id="SSF49464">
    <property type="entry name" value="Carboxypeptidase regulatory domain-like"/>
    <property type="match status" value="1"/>
</dbReference>
<feature type="signal peptide" evidence="8">
    <location>
        <begin position="1"/>
        <end position="25"/>
    </location>
</feature>
<dbReference type="EMBL" id="FWYB01000009">
    <property type="protein sequence ID" value="SMD03484.1"/>
    <property type="molecule type" value="Genomic_DNA"/>
</dbReference>
<dbReference type="AlphaFoldDB" id="A0A1W2E133"/>
<dbReference type="Gene3D" id="2.60.40.1120">
    <property type="entry name" value="Carboxypeptidase-like, regulatory domain"/>
    <property type="match status" value="1"/>
</dbReference>
<dbReference type="NCBIfam" id="TIGR04056">
    <property type="entry name" value="OMP_RagA_SusC"/>
    <property type="match status" value="1"/>
</dbReference>
<evidence type="ECO:0000256" key="6">
    <source>
        <dbReference type="ARBA" id="ARBA00023237"/>
    </source>
</evidence>
<dbReference type="InterPro" id="IPR018247">
    <property type="entry name" value="EF_Hand_1_Ca_BS"/>
</dbReference>
<dbReference type="OrthoDB" id="9768177at2"/>
<comment type="similarity">
    <text evidence="7">Belongs to the TonB-dependent receptor family.</text>
</comment>
<dbReference type="InterPro" id="IPR023997">
    <property type="entry name" value="TonB-dep_OMP_SusC/RagA_CS"/>
</dbReference>
<evidence type="ECO:0000256" key="5">
    <source>
        <dbReference type="ARBA" id="ARBA00023136"/>
    </source>
</evidence>
<evidence type="ECO:0000313" key="10">
    <source>
        <dbReference type="EMBL" id="SMD03484.1"/>
    </source>
</evidence>
<dbReference type="InterPro" id="IPR036942">
    <property type="entry name" value="Beta-barrel_TonB_sf"/>
</dbReference>
<dbReference type="SUPFAM" id="SSF56935">
    <property type="entry name" value="Porins"/>
    <property type="match status" value="1"/>
</dbReference>
<dbReference type="InterPro" id="IPR008969">
    <property type="entry name" value="CarboxyPept-like_regulatory"/>
</dbReference>
<gene>
    <name evidence="10" type="ORF">SAMN04488101_10985</name>
</gene>
<dbReference type="InterPro" id="IPR023996">
    <property type="entry name" value="TonB-dep_OMP_SusC/RagA"/>
</dbReference>
<evidence type="ECO:0000256" key="3">
    <source>
        <dbReference type="ARBA" id="ARBA00022452"/>
    </source>
</evidence>
<feature type="domain" description="TonB-dependent receptor plug" evidence="9">
    <location>
        <begin position="120"/>
        <end position="234"/>
    </location>
</feature>
<keyword evidence="4 7" id="KW-0812">Transmembrane</keyword>
<dbReference type="Pfam" id="PF13715">
    <property type="entry name" value="CarbopepD_reg_2"/>
    <property type="match status" value="1"/>
</dbReference>
<dbReference type="GO" id="GO:0009279">
    <property type="term" value="C:cell outer membrane"/>
    <property type="evidence" value="ECO:0007669"/>
    <property type="project" value="UniProtKB-SubCell"/>
</dbReference>
<organism evidence="10 11">
    <name type="scientific">Pedobacter nyackensis</name>
    <dbReference type="NCBI Taxonomy" id="475255"/>
    <lineage>
        <taxon>Bacteria</taxon>
        <taxon>Pseudomonadati</taxon>
        <taxon>Bacteroidota</taxon>
        <taxon>Sphingobacteriia</taxon>
        <taxon>Sphingobacteriales</taxon>
        <taxon>Sphingobacteriaceae</taxon>
        <taxon>Pedobacter</taxon>
    </lineage>
</organism>
<dbReference type="STRING" id="475255.SAMN04488101_10985"/>
<keyword evidence="2 7" id="KW-0813">Transport</keyword>
<feature type="chain" id="PRO_5012913070" evidence="8">
    <location>
        <begin position="26"/>
        <end position="1044"/>
    </location>
</feature>
<proteinExistence type="inferred from homology"/>
<name>A0A1W2E133_9SPHI</name>
<accession>A0A1W2E133</accession>
<dbReference type="PROSITE" id="PS52016">
    <property type="entry name" value="TONB_DEPENDENT_REC_3"/>
    <property type="match status" value="1"/>
</dbReference>
<keyword evidence="5 7" id="KW-0472">Membrane</keyword>
<dbReference type="InterPro" id="IPR037066">
    <property type="entry name" value="Plug_dom_sf"/>
</dbReference>
<dbReference type="Proteomes" id="UP000192678">
    <property type="component" value="Unassembled WGS sequence"/>
</dbReference>
<evidence type="ECO:0000256" key="8">
    <source>
        <dbReference type="SAM" id="SignalP"/>
    </source>
</evidence>
<dbReference type="RefSeq" id="WP_084290535.1">
    <property type="nucleotide sequence ID" value="NZ_FWYB01000009.1"/>
</dbReference>
<dbReference type="InterPro" id="IPR012910">
    <property type="entry name" value="Plug_dom"/>
</dbReference>
<sequence>MNFKLLRMLKGVVILSLLFCASSYAQVKKITGKVTDGTDGGPMPGVNVSIKGKPSNVATNVDGIYTIQADPATDALVFSYIGFKRQTITLAGKTTLNVSLASDNSDLDEVIVVGYGTKKKSEILGSVATISGAELMDIPTPNIAGALRNRIAGLGVSQVSGKPGASINLNIRNASTSNQGNTIGATSEPLYIIDGISFPTSDAFDNLDASMVENITILKDASAAIYGASGAKGVVLVTTKRGKAGKPSLSYNGYVGVSDAAKVPEMLSPYEHGLLLNEGIRIGNKPFSSSFSPQDLEYLKTLNNKSWYDELWQASTTQRHNLSISGGSDKITFFAGGSYQNENGNYKGLKVDKYTFRSGLNATILPGLKADIAFNVDQNINVANNSLGQENDADFFRSIITVPGWVPISIDGKPVDFGTNPLALLNSGYYDNRKGFGYRVNASLSYQPEAVKGLTAKFQISQGGNSNRTRLYRPPYEEYKFVTFGRNSALYTNVPDPAAPTSSVVAKESAETRAGQTTGNSYQGFLTLQYAKTIAKHSMDLTVGGEQTVSYSEKQDNVWIGQLVPNVDDPWAFNTNNLQIPQRTVSESTKRSFFGRFSYDFDKKYLLDLVGRLDASSNFASGNRWGFSPSIGLGWIVSQENFFKDNVKFVNFLKFKFNYGITGDDRVNARLWQERYLIGTSDGYLFGSNNSIGLNPSVLPNPNITWEKKQTINAGIEASLFNNKLDVGVEVFRNFTYDGFDGGIDKLYPMYAGFKSATVNYREVYNWGTEFNLGYKASLTKDLKLNSSMNFSFGNGVTYREFYEVGKLPIIIGEEIITTGLDPRIYSSSNVGLIAKGMLRTQQEVDQFIQQNPAYNFKGAVPEVGWIVYEDTNKDGIINESDMVPLYKHPNAFLNAGINLNLSYKAFSLSTNINARLGGKAFYDSRSVTSASVTNNVLTIWKDRWTPENPLQGKLPRYDDPSIGVNSTFWAVNGTMIRVNNMTLSYKVSDRLAKTLGLSGARILATGNNLWTIVNPLKYKDPYTSSAYDYPTIRTISLGLSVNL</sequence>
<protein>
    <submittedName>
        <fullName evidence="10">TonB-linked outer membrane protein, SusC/RagA family</fullName>
    </submittedName>
</protein>
<keyword evidence="8" id="KW-0732">Signal</keyword>
<dbReference type="InterPro" id="IPR039426">
    <property type="entry name" value="TonB-dep_rcpt-like"/>
</dbReference>
<comment type="subcellular location">
    <subcellularLocation>
        <location evidence="1 7">Cell outer membrane</location>
        <topology evidence="1 7">Multi-pass membrane protein</topology>
    </subcellularLocation>
</comment>
<evidence type="ECO:0000259" key="9">
    <source>
        <dbReference type="Pfam" id="PF07715"/>
    </source>
</evidence>
<dbReference type="PROSITE" id="PS00018">
    <property type="entry name" value="EF_HAND_1"/>
    <property type="match status" value="1"/>
</dbReference>